<sequence>EDEDGLDLTTKALTAIELLQDGVEADDNAIQMLDSYCHLIASDVQPLSLPAIALLCNNAKVPFFQPDATPSLARLLKSTDIATTMLVLISCTKPSAAGSKSYMGLSFALGFAVCLSEAEYPLLALDDLIPLLAAKTTQKGVGALYARASLAIINNVARVNVLGRTAVQIDLSGVKRDLQKRADWVQKEQKQAEAARSEATWLGKVMLRIDRISAERAPREEAELKKLEKLAEQNADKLIRELSHMLC</sequence>
<dbReference type="EMBL" id="BRYB01004397">
    <property type="protein sequence ID" value="GMI30329.1"/>
    <property type="molecule type" value="Genomic_DNA"/>
</dbReference>
<evidence type="ECO:0000256" key="1">
    <source>
        <dbReference type="SAM" id="Coils"/>
    </source>
</evidence>
<feature type="coiled-coil region" evidence="1">
    <location>
        <begin position="175"/>
        <end position="241"/>
    </location>
</feature>
<accession>A0ABQ6MPH4</accession>
<gene>
    <name evidence="2" type="ORF">TeGR_g7664</name>
</gene>
<reference evidence="2 3" key="1">
    <citation type="journal article" date="2023" name="Commun. Biol.">
        <title>Genome analysis of Parmales, the sister group of diatoms, reveals the evolutionary specialization of diatoms from phago-mixotrophs to photoautotrophs.</title>
        <authorList>
            <person name="Ban H."/>
            <person name="Sato S."/>
            <person name="Yoshikawa S."/>
            <person name="Yamada K."/>
            <person name="Nakamura Y."/>
            <person name="Ichinomiya M."/>
            <person name="Sato N."/>
            <person name="Blanc-Mathieu R."/>
            <person name="Endo H."/>
            <person name="Kuwata A."/>
            <person name="Ogata H."/>
        </authorList>
    </citation>
    <scope>NUCLEOTIDE SEQUENCE [LARGE SCALE GENOMIC DNA]</scope>
</reference>
<comment type="caution">
    <text evidence="2">The sequence shown here is derived from an EMBL/GenBank/DDBJ whole genome shotgun (WGS) entry which is preliminary data.</text>
</comment>
<dbReference type="Proteomes" id="UP001165060">
    <property type="component" value="Unassembled WGS sequence"/>
</dbReference>
<keyword evidence="1" id="KW-0175">Coiled coil</keyword>
<keyword evidence="3" id="KW-1185">Reference proteome</keyword>
<protein>
    <submittedName>
        <fullName evidence="2">Uncharacterized protein</fullName>
    </submittedName>
</protein>
<feature type="non-terminal residue" evidence="2">
    <location>
        <position position="247"/>
    </location>
</feature>
<proteinExistence type="predicted"/>
<organism evidence="2 3">
    <name type="scientific">Tetraparma gracilis</name>
    <dbReference type="NCBI Taxonomy" id="2962635"/>
    <lineage>
        <taxon>Eukaryota</taxon>
        <taxon>Sar</taxon>
        <taxon>Stramenopiles</taxon>
        <taxon>Ochrophyta</taxon>
        <taxon>Bolidophyceae</taxon>
        <taxon>Parmales</taxon>
        <taxon>Triparmaceae</taxon>
        <taxon>Tetraparma</taxon>
    </lineage>
</organism>
<evidence type="ECO:0000313" key="2">
    <source>
        <dbReference type="EMBL" id="GMI30329.1"/>
    </source>
</evidence>
<feature type="non-terminal residue" evidence="2">
    <location>
        <position position="1"/>
    </location>
</feature>
<evidence type="ECO:0000313" key="3">
    <source>
        <dbReference type="Proteomes" id="UP001165060"/>
    </source>
</evidence>
<name>A0ABQ6MPH4_9STRA</name>